<dbReference type="AlphaFoldDB" id="A0A0K1PSW5"/>
<evidence type="ECO:0000259" key="3">
    <source>
        <dbReference type="Pfam" id="PF13472"/>
    </source>
</evidence>
<gene>
    <name evidence="5" type="ORF">AKJ09_03276</name>
</gene>
<dbReference type="Pfam" id="PF17996">
    <property type="entry name" value="CE2_N"/>
    <property type="match status" value="1"/>
</dbReference>
<dbReference type="PROSITE" id="PS51257">
    <property type="entry name" value="PROKAR_LIPOPROTEIN"/>
    <property type="match status" value="1"/>
</dbReference>
<feature type="compositionally biased region" description="Low complexity" evidence="1">
    <location>
        <begin position="41"/>
        <end position="56"/>
    </location>
</feature>
<dbReference type="Gene3D" id="3.40.50.1110">
    <property type="entry name" value="SGNH hydrolase"/>
    <property type="match status" value="1"/>
</dbReference>
<dbReference type="PANTHER" id="PTHR37834">
    <property type="entry name" value="GDSL-LIKE LIPASE/ACYLHYDROLASE DOMAIN PROTEIN (AFU_ORTHOLOGUE AFUA_2G00620)"/>
    <property type="match status" value="1"/>
</dbReference>
<dbReference type="Proteomes" id="UP000064967">
    <property type="component" value="Chromosome"/>
</dbReference>
<dbReference type="InterPro" id="IPR040794">
    <property type="entry name" value="CE2_N"/>
</dbReference>
<dbReference type="SUPFAM" id="SSF52266">
    <property type="entry name" value="SGNH hydrolase"/>
    <property type="match status" value="1"/>
</dbReference>
<name>A0A0K1PSW5_9BACT</name>
<dbReference type="InterPro" id="IPR036514">
    <property type="entry name" value="SGNH_hydro_sf"/>
</dbReference>
<reference evidence="5 6" key="1">
    <citation type="submission" date="2015-08" db="EMBL/GenBank/DDBJ databases">
        <authorList>
            <person name="Babu N.S."/>
            <person name="Beckwith C.J."/>
            <person name="Beseler K.G."/>
            <person name="Brison A."/>
            <person name="Carone J.V."/>
            <person name="Caskin T.P."/>
            <person name="Diamond M."/>
            <person name="Durham M.E."/>
            <person name="Foxe J.M."/>
            <person name="Go M."/>
            <person name="Henderson B.A."/>
            <person name="Jones I.B."/>
            <person name="McGettigan J.A."/>
            <person name="Micheletti S.J."/>
            <person name="Nasrallah M.E."/>
            <person name="Ortiz D."/>
            <person name="Piller C.R."/>
            <person name="Privatt S.R."/>
            <person name="Schneider S.L."/>
            <person name="Sharp S."/>
            <person name="Smith T.C."/>
            <person name="Stanton J.D."/>
            <person name="Ullery H.E."/>
            <person name="Wilson R.J."/>
            <person name="Serrano M.G."/>
            <person name="Buck G."/>
            <person name="Lee V."/>
            <person name="Wang Y."/>
            <person name="Carvalho R."/>
            <person name="Voegtly L."/>
            <person name="Shi R."/>
            <person name="Duckworth R."/>
            <person name="Johnson A."/>
            <person name="Loviza R."/>
            <person name="Walstead R."/>
            <person name="Shah Z."/>
            <person name="Kiflezghi M."/>
            <person name="Wade K."/>
            <person name="Ball S.L."/>
            <person name="Bradley K.W."/>
            <person name="Asai D.J."/>
            <person name="Bowman C.A."/>
            <person name="Russell D.A."/>
            <person name="Pope W.H."/>
            <person name="Jacobs-Sera D."/>
            <person name="Hendrix R.W."/>
            <person name="Hatfull G.F."/>
        </authorList>
    </citation>
    <scope>NUCLEOTIDE SEQUENCE [LARGE SCALE GENOMIC DNA]</scope>
    <source>
        <strain evidence="5 6">DSM 27648</strain>
    </source>
</reference>
<keyword evidence="6" id="KW-1185">Reference proteome</keyword>
<evidence type="ECO:0000313" key="6">
    <source>
        <dbReference type="Proteomes" id="UP000064967"/>
    </source>
</evidence>
<dbReference type="KEGG" id="llu:AKJ09_03276"/>
<dbReference type="GO" id="GO:0016788">
    <property type="term" value="F:hydrolase activity, acting on ester bonds"/>
    <property type="evidence" value="ECO:0007669"/>
    <property type="project" value="UniProtKB-ARBA"/>
</dbReference>
<feature type="compositionally biased region" description="Pro residues" evidence="1">
    <location>
        <begin position="57"/>
        <end position="66"/>
    </location>
</feature>
<proteinExistence type="predicted"/>
<dbReference type="Gene3D" id="2.60.120.260">
    <property type="entry name" value="Galactose-binding domain-like"/>
    <property type="match status" value="1"/>
</dbReference>
<dbReference type="Pfam" id="PF13472">
    <property type="entry name" value="Lipase_GDSL_2"/>
    <property type="match status" value="1"/>
</dbReference>
<dbReference type="PANTHER" id="PTHR37834:SF2">
    <property type="entry name" value="ESTERASE, SGNH HYDROLASE-TYPE"/>
    <property type="match status" value="1"/>
</dbReference>
<feature type="signal peptide" evidence="2">
    <location>
        <begin position="1"/>
        <end position="27"/>
    </location>
</feature>
<organism evidence="5 6">
    <name type="scientific">Labilithrix luteola</name>
    <dbReference type="NCBI Taxonomy" id="1391654"/>
    <lineage>
        <taxon>Bacteria</taxon>
        <taxon>Pseudomonadati</taxon>
        <taxon>Myxococcota</taxon>
        <taxon>Polyangia</taxon>
        <taxon>Polyangiales</taxon>
        <taxon>Labilitrichaceae</taxon>
        <taxon>Labilithrix</taxon>
    </lineage>
</organism>
<sequence length="413" mass="44135">MAMKATTMRATSMALGVVLAVACSSSGGDTGGTGPVPSPSPTGTQPGPAPTSTGTGTPPPPDPGPPAIQFIGRFDTRDATGPVAGWPGARIIANFEGTAVTARLKEDQMPDGPSEWDVAIDGQWQPRMTLQVGDHTYDLAKDLTPGKHTVELFKNTESQTGVTQFLGYDFHGGTLLPPPLRASRHLEVVGDSDVAGYGYEGAGQPGNCGGEAWLAKYQNFRAAWGQRLTDRLNADLEGVVFSGKGFYYNAWRPDTETIDVLYPRSNPEDVSSAFDLKKEAPDVIVIAIGGNDYNLGEPSDTGPAPLDGFTDKARTFTAMLRSNYPQAHIFLMAYAVLTDDDPPGRLKRTSVVTAYNTVVNERNAAGDSRVYFVAPQAADYTELTACDGHGGPEYHERIATFLEGEIREKTGWK</sequence>
<evidence type="ECO:0000313" key="5">
    <source>
        <dbReference type="EMBL" id="AKU96612.1"/>
    </source>
</evidence>
<dbReference type="InterPro" id="IPR013830">
    <property type="entry name" value="SGNH_hydro"/>
</dbReference>
<feature type="chain" id="PRO_5005465990" evidence="2">
    <location>
        <begin position="28"/>
        <end position="413"/>
    </location>
</feature>
<dbReference type="InterPro" id="IPR052762">
    <property type="entry name" value="PCW_deacetylase/CE"/>
</dbReference>
<feature type="domain" description="Carbohydrate esterase 2 N-terminal" evidence="4">
    <location>
        <begin position="70"/>
        <end position="179"/>
    </location>
</feature>
<dbReference type="STRING" id="1391654.AKJ09_03276"/>
<accession>A0A0K1PSW5</accession>
<protein>
    <submittedName>
        <fullName evidence="5">Acetylxylan esterase</fullName>
    </submittedName>
</protein>
<feature type="region of interest" description="Disordered" evidence="1">
    <location>
        <begin position="26"/>
        <end position="69"/>
    </location>
</feature>
<dbReference type="EMBL" id="CP012333">
    <property type="protein sequence ID" value="AKU96612.1"/>
    <property type="molecule type" value="Genomic_DNA"/>
</dbReference>
<evidence type="ECO:0000256" key="2">
    <source>
        <dbReference type="SAM" id="SignalP"/>
    </source>
</evidence>
<feature type="domain" description="SGNH hydrolase-type esterase" evidence="3">
    <location>
        <begin position="188"/>
        <end position="375"/>
    </location>
</feature>
<evidence type="ECO:0000259" key="4">
    <source>
        <dbReference type="Pfam" id="PF17996"/>
    </source>
</evidence>
<evidence type="ECO:0000256" key="1">
    <source>
        <dbReference type="SAM" id="MobiDB-lite"/>
    </source>
</evidence>
<keyword evidence="2" id="KW-0732">Signal</keyword>